<feature type="chain" id="PRO_5039424016" description="Gram-positive cocci surface proteins LPxTG domain-containing protein" evidence="3">
    <location>
        <begin position="26"/>
        <end position="356"/>
    </location>
</feature>
<feature type="compositionally biased region" description="Polar residues" evidence="1">
    <location>
        <begin position="231"/>
        <end position="251"/>
    </location>
</feature>
<comment type="caution">
    <text evidence="4">The sequence shown here is derived from an EMBL/GenBank/DDBJ whole genome shotgun (WGS) entry which is preliminary data.</text>
</comment>
<feature type="region of interest" description="Disordered" evidence="1">
    <location>
        <begin position="183"/>
        <end position="328"/>
    </location>
</feature>
<feature type="compositionally biased region" description="Low complexity" evidence="1">
    <location>
        <begin position="273"/>
        <end position="288"/>
    </location>
</feature>
<keyword evidence="2" id="KW-0472">Membrane</keyword>
<name>A0A9D1PAN4_9FIRM</name>
<evidence type="ECO:0000313" key="4">
    <source>
        <dbReference type="EMBL" id="HIV37744.1"/>
    </source>
</evidence>
<dbReference type="EMBL" id="DXIQ01000010">
    <property type="protein sequence ID" value="HIV37744.1"/>
    <property type="molecule type" value="Genomic_DNA"/>
</dbReference>
<reference evidence="4" key="1">
    <citation type="journal article" date="2021" name="PeerJ">
        <title>Extensive microbial diversity within the chicken gut microbiome revealed by metagenomics and culture.</title>
        <authorList>
            <person name="Gilroy R."/>
            <person name="Ravi A."/>
            <person name="Getino M."/>
            <person name="Pursley I."/>
            <person name="Horton D.L."/>
            <person name="Alikhan N.F."/>
            <person name="Baker D."/>
            <person name="Gharbi K."/>
            <person name="Hall N."/>
            <person name="Watson M."/>
            <person name="Adriaenssens E.M."/>
            <person name="Foster-Nyarko E."/>
            <person name="Jarju S."/>
            <person name="Secka A."/>
            <person name="Antonio M."/>
            <person name="Oren A."/>
            <person name="Chaudhuri R.R."/>
            <person name="La Ragione R."/>
            <person name="Hildebrand F."/>
            <person name="Pallen M.J."/>
        </authorList>
    </citation>
    <scope>NUCLEOTIDE SEQUENCE</scope>
    <source>
        <strain evidence="4">CHK195-9823</strain>
    </source>
</reference>
<gene>
    <name evidence="4" type="ORF">H9747_01895</name>
</gene>
<evidence type="ECO:0000313" key="5">
    <source>
        <dbReference type="Proteomes" id="UP000886814"/>
    </source>
</evidence>
<dbReference type="AlphaFoldDB" id="A0A9D1PAN4"/>
<accession>A0A9D1PAN4</accession>
<protein>
    <recommendedName>
        <fullName evidence="6">Gram-positive cocci surface proteins LPxTG domain-containing protein</fullName>
    </recommendedName>
</protein>
<feature type="compositionally biased region" description="Low complexity" evidence="1">
    <location>
        <begin position="208"/>
        <end position="221"/>
    </location>
</feature>
<keyword evidence="3" id="KW-0732">Signal</keyword>
<feature type="compositionally biased region" description="Low complexity" evidence="1">
    <location>
        <begin position="302"/>
        <end position="315"/>
    </location>
</feature>
<keyword evidence="2" id="KW-0812">Transmembrane</keyword>
<sequence>MKQKMILALLAAMTLTVGSVGTVFAATNNGGAEVQTSDPEQHTHTWGAPVYVVDQEAVYGPSEWVPTKPAEYEQIKVVDKEAWTEEITATHTVCFTCGLDFDAAGMSNADVLAHAKNHVLNGESGDYGSKEVVVDTIDHPEEYHYENGALISPEQGYWTEAPLITPEQGHWEHTCEGCGEIQNSETGEVIKPGTVTTPENPGAEKPGTETPANPDTNTPTNPDKEDPDTGTPVNPGTDTENPSGDNTQNPTEDTEKPVVGNEGSQDQTDQNKTETPQNTAEETTATENKNTDTQDTVKGEKVTQVNTQTETTESNESNEKKSPKTGDPANFIYLATLAGSALTGGTAFGLRKKLQK</sequence>
<evidence type="ECO:0008006" key="6">
    <source>
        <dbReference type="Google" id="ProtNLM"/>
    </source>
</evidence>
<evidence type="ECO:0000256" key="1">
    <source>
        <dbReference type="SAM" id="MobiDB-lite"/>
    </source>
</evidence>
<evidence type="ECO:0000256" key="3">
    <source>
        <dbReference type="SAM" id="SignalP"/>
    </source>
</evidence>
<proteinExistence type="predicted"/>
<feature type="signal peptide" evidence="3">
    <location>
        <begin position="1"/>
        <end position="25"/>
    </location>
</feature>
<feature type="transmembrane region" description="Helical" evidence="2">
    <location>
        <begin position="331"/>
        <end position="350"/>
    </location>
</feature>
<feature type="compositionally biased region" description="Basic and acidic residues" evidence="1">
    <location>
        <begin position="289"/>
        <end position="301"/>
    </location>
</feature>
<evidence type="ECO:0000256" key="2">
    <source>
        <dbReference type="SAM" id="Phobius"/>
    </source>
</evidence>
<dbReference type="Proteomes" id="UP000886814">
    <property type="component" value="Unassembled WGS sequence"/>
</dbReference>
<organism evidence="4 5">
    <name type="scientific">Candidatus Blautia stercorigallinarum</name>
    <dbReference type="NCBI Taxonomy" id="2838501"/>
    <lineage>
        <taxon>Bacteria</taxon>
        <taxon>Bacillati</taxon>
        <taxon>Bacillota</taxon>
        <taxon>Clostridia</taxon>
        <taxon>Lachnospirales</taxon>
        <taxon>Lachnospiraceae</taxon>
        <taxon>Blautia</taxon>
    </lineage>
</organism>
<keyword evidence="2" id="KW-1133">Transmembrane helix</keyword>
<reference evidence="4" key="2">
    <citation type="submission" date="2021-04" db="EMBL/GenBank/DDBJ databases">
        <authorList>
            <person name="Gilroy R."/>
        </authorList>
    </citation>
    <scope>NUCLEOTIDE SEQUENCE</scope>
    <source>
        <strain evidence="4">CHK195-9823</strain>
    </source>
</reference>